<comment type="catalytic activity">
    <reaction evidence="6">
        <text>uridine(38/39/40) in tRNA = pseudouridine(38/39/40) in tRNA</text>
        <dbReference type="Rhea" id="RHEA:22376"/>
        <dbReference type="Rhea" id="RHEA-COMP:10085"/>
        <dbReference type="Rhea" id="RHEA-COMP:10087"/>
        <dbReference type="ChEBI" id="CHEBI:65314"/>
        <dbReference type="ChEBI" id="CHEBI:65315"/>
        <dbReference type="EC" id="5.4.99.12"/>
    </reaction>
</comment>
<dbReference type="HAMAP" id="MF_00171">
    <property type="entry name" value="TruA"/>
    <property type="match status" value="1"/>
</dbReference>
<sequence>MCPRSPRCSLEDGSTYSKSDSPTQRYEAQIGHQQRYKCEVAYDGTYFSGWQVQRNAKHRTVAGTLESTLCTYFSLDPANFYVLGSSRTDSGVHARGQVCHFTLPNPCKPEVALPEINKFLPQDLRILNMEPVSMDFHAIASSTAKLYCYRMSISDVPQSPFKRLYRSQVQRGVDLGVLEEAVKAFEGTHDFRAFAGQVEQKQKASGKPVSTVRTVHSVKIIPSPEGDVEIMFLLEGALYKMVRNMVGTSVACARGEIGIETLKGMLERGLQRKENRAKPAKPEGLTLEKVWFNEGWVDLL</sequence>
<comment type="similarity">
    <text evidence="1 6">Belongs to the tRNA pseudouridine synthase TruA family.</text>
</comment>
<feature type="binding site" evidence="5">
    <location>
        <position position="147"/>
    </location>
    <ligand>
        <name>substrate</name>
    </ligand>
</feature>
<dbReference type="GO" id="GO:0031119">
    <property type="term" value="P:tRNA pseudouridine synthesis"/>
    <property type="evidence" value="ECO:0007669"/>
    <property type="project" value="TreeGrafter"/>
</dbReference>
<name>A0A9W7GNF9_9STRA</name>
<proteinExistence type="inferred from homology"/>
<accession>A0A9W7GNF9</accession>
<dbReference type="EC" id="5.4.99.12" evidence="6"/>
<dbReference type="GO" id="GO:0160147">
    <property type="term" value="F:tRNA pseudouridine(38-40) synthase activity"/>
    <property type="evidence" value="ECO:0007669"/>
    <property type="project" value="UniProtKB-EC"/>
</dbReference>
<evidence type="ECO:0000256" key="5">
    <source>
        <dbReference type="PIRSR" id="PIRSR001430-2"/>
    </source>
</evidence>
<dbReference type="PANTHER" id="PTHR11142">
    <property type="entry name" value="PSEUDOURIDYLATE SYNTHASE"/>
    <property type="match status" value="1"/>
</dbReference>
<dbReference type="GO" id="GO:0003723">
    <property type="term" value="F:RNA binding"/>
    <property type="evidence" value="ECO:0007669"/>
    <property type="project" value="InterPro"/>
</dbReference>
<keyword evidence="2 6" id="KW-0819">tRNA processing</keyword>
<dbReference type="OrthoDB" id="271910at2759"/>
<dbReference type="EMBL" id="BRYA01000331">
    <property type="protein sequence ID" value="GMI47117.1"/>
    <property type="molecule type" value="Genomic_DNA"/>
</dbReference>
<feature type="domain" description="Pseudouridine synthase I TruA alpha/beta" evidence="7">
    <location>
        <begin position="41"/>
        <end position="138"/>
    </location>
</feature>
<protein>
    <recommendedName>
        <fullName evidence="6">tRNA pseudouridine synthase</fullName>
        <ecNumber evidence="6">5.4.99.12</ecNumber>
    </recommendedName>
</protein>
<dbReference type="InterPro" id="IPR020095">
    <property type="entry name" value="PsdUridine_synth_TruA_C"/>
</dbReference>
<dbReference type="InterPro" id="IPR020103">
    <property type="entry name" value="PsdUridine_synth_cat_dom_sf"/>
</dbReference>
<dbReference type="Gene3D" id="3.30.70.580">
    <property type="entry name" value="Pseudouridine synthase I, catalytic domain, N-terminal subdomain"/>
    <property type="match status" value="1"/>
</dbReference>
<dbReference type="PIRSF" id="PIRSF001430">
    <property type="entry name" value="tRNA_psdUrid_synth"/>
    <property type="match status" value="1"/>
</dbReference>
<feature type="active site" description="Nucleophile" evidence="4">
    <location>
        <position position="89"/>
    </location>
</feature>
<keyword evidence="3 6" id="KW-0413">Isomerase</keyword>
<organism evidence="8 9">
    <name type="scientific">Triparma columacea</name>
    <dbReference type="NCBI Taxonomy" id="722753"/>
    <lineage>
        <taxon>Eukaryota</taxon>
        <taxon>Sar</taxon>
        <taxon>Stramenopiles</taxon>
        <taxon>Ochrophyta</taxon>
        <taxon>Bolidophyceae</taxon>
        <taxon>Parmales</taxon>
        <taxon>Triparmaceae</taxon>
        <taxon>Triparma</taxon>
    </lineage>
</organism>
<comment type="caution">
    <text evidence="8">The sequence shown here is derived from an EMBL/GenBank/DDBJ whole genome shotgun (WGS) entry which is preliminary data.</text>
</comment>
<evidence type="ECO:0000256" key="3">
    <source>
        <dbReference type="ARBA" id="ARBA00023235"/>
    </source>
</evidence>
<dbReference type="InterPro" id="IPR020097">
    <property type="entry name" value="PsdUridine_synth_TruA_a/b_dom"/>
</dbReference>
<evidence type="ECO:0000256" key="2">
    <source>
        <dbReference type="ARBA" id="ARBA00022694"/>
    </source>
</evidence>
<evidence type="ECO:0000256" key="6">
    <source>
        <dbReference type="RuleBase" id="RU003792"/>
    </source>
</evidence>
<dbReference type="AlphaFoldDB" id="A0A9W7GNF9"/>
<dbReference type="InterPro" id="IPR020094">
    <property type="entry name" value="TruA/RsuA/RluB/E/F_N"/>
</dbReference>
<dbReference type="CDD" id="cd02570">
    <property type="entry name" value="PseudoU_synth_EcTruA"/>
    <property type="match status" value="1"/>
</dbReference>
<evidence type="ECO:0000313" key="9">
    <source>
        <dbReference type="Proteomes" id="UP001165065"/>
    </source>
</evidence>
<dbReference type="Gene3D" id="3.30.70.660">
    <property type="entry name" value="Pseudouridine synthase I, catalytic domain, C-terminal subdomain"/>
    <property type="match status" value="1"/>
</dbReference>
<dbReference type="InterPro" id="IPR001406">
    <property type="entry name" value="PsdUridine_synth_TruA"/>
</dbReference>
<gene>
    <name evidence="8" type="ORF">TrCOL_g5293</name>
</gene>
<reference evidence="9" key="1">
    <citation type="journal article" date="2023" name="Commun. Biol.">
        <title>Genome analysis of Parmales, the sister group of diatoms, reveals the evolutionary specialization of diatoms from phago-mixotrophs to photoautotrophs.</title>
        <authorList>
            <person name="Ban H."/>
            <person name="Sato S."/>
            <person name="Yoshikawa S."/>
            <person name="Yamada K."/>
            <person name="Nakamura Y."/>
            <person name="Ichinomiya M."/>
            <person name="Sato N."/>
            <person name="Blanc-Mathieu R."/>
            <person name="Endo H."/>
            <person name="Kuwata A."/>
            <person name="Ogata H."/>
        </authorList>
    </citation>
    <scope>NUCLEOTIDE SEQUENCE [LARGE SCALE GENOMIC DNA]</scope>
</reference>
<dbReference type="SUPFAM" id="SSF55120">
    <property type="entry name" value="Pseudouridine synthase"/>
    <property type="match status" value="1"/>
</dbReference>
<feature type="domain" description="Pseudouridine synthase I TruA alpha/beta" evidence="7">
    <location>
        <begin position="181"/>
        <end position="293"/>
    </location>
</feature>
<dbReference type="Proteomes" id="UP001165065">
    <property type="component" value="Unassembled WGS sequence"/>
</dbReference>
<dbReference type="PANTHER" id="PTHR11142:SF0">
    <property type="entry name" value="TRNA PSEUDOURIDINE SYNTHASE-LIKE 1"/>
    <property type="match status" value="1"/>
</dbReference>
<evidence type="ECO:0000256" key="4">
    <source>
        <dbReference type="PIRSR" id="PIRSR001430-1"/>
    </source>
</evidence>
<keyword evidence="9" id="KW-1185">Reference proteome</keyword>
<evidence type="ECO:0000256" key="1">
    <source>
        <dbReference type="ARBA" id="ARBA00009375"/>
    </source>
</evidence>
<evidence type="ECO:0000259" key="7">
    <source>
        <dbReference type="Pfam" id="PF01416"/>
    </source>
</evidence>
<evidence type="ECO:0000313" key="8">
    <source>
        <dbReference type="EMBL" id="GMI47117.1"/>
    </source>
</evidence>
<dbReference type="Pfam" id="PF01416">
    <property type="entry name" value="PseudoU_synth_1"/>
    <property type="match status" value="2"/>
</dbReference>